<dbReference type="PANTHER" id="PTHR22840">
    <property type="entry name" value="WD REPEAT-CONTAINING PROTEIN 36"/>
    <property type="match status" value="1"/>
</dbReference>
<feature type="repeat" description="WD" evidence="3">
    <location>
        <begin position="298"/>
        <end position="329"/>
    </location>
</feature>
<evidence type="ECO:0000256" key="1">
    <source>
        <dbReference type="ARBA" id="ARBA00022574"/>
    </source>
</evidence>
<evidence type="ECO:0008006" key="8">
    <source>
        <dbReference type="Google" id="ProtNLM"/>
    </source>
</evidence>
<organism evidence="6 7">
    <name type="scientific">Clytia hemisphaerica</name>
    <dbReference type="NCBI Taxonomy" id="252671"/>
    <lineage>
        <taxon>Eukaryota</taxon>
        <taxon>Metazoa</taxon>
        <taxon>Cnidaria</taxon>
        <taxon>Hydrozoa</taxon>
        <taxon>Hydroidolina</taxon>
        <taxon>Leptothecata</taxon>
        <taxon>Obeliida</taxon>
        <taxon>Clytiidae</taxon>
        <taxon>Clytia</taxon>
    </lineage>
</organism>
<dbReference type="InterPro" id="IPR001680">
    <property type="entry name" value="WD40_rpt"/>
</dbReference>
<feature type="repeat" description="WD" evidence="3">
    <location>
        <begin position="97"/>
        <end position="128"/>
    </location>
</feature>
<evidence type="ECO:0000256" key="2">
    <source>
        <dbReference type="ARBA" id="ARBA00022737"/>
    </source>
</evidence>
<accession>A0A7M5V3L5</accession>
<evidence type="ECO:0000259" key="5">
    <source>
        <dbReference type="Pfam" id="PF25171"/>
    </source>
</evidence>
<dbReference type="SMART" id="SM00320">
    <property type="entry name" value="WD40"/>
    <property type="match status" value="8"/>
</dbReference>
<dbReference type="InterPro" id="IPR019775">
    <property type="entry name" value="WD40_repeat_CS"/>
</dbReference>
<keyword evidence="1 3" id="KW-0853">WD repeat</keyword>
<dbReference type="GO" id="GO:0034388">
    <property type="term" value="C:Pwp2p-containing subcomplex of 90S preribosome"/>
    <property type="evidence" value="ECO:0007669"/>
    <property type="project" value="TreeGrafter"/>
</dbReference>
<dbReference type="OrthoDB" id="10250769at2759"/>
<dbReference type="AlphaFoldDB" id="A0A7M5V3L5"/>
<evidence type="ECO:0000256" key="3">
    <source>
        <dbReference type="PROSITE-ProRule" id="PRU00221"/>
    </source>
</evidence>
<dbReference type="GO" id="GO:0032040">
    <property type="term" value="C:small-subunit processome"/>
    <property type="evidence" value="ECO:0007669"/>
    <property type="project" value="InterPro"/>
</dbReference>
<dbReference type="SUPFAM" id="SSF50952">
    <property type="entry name" value="Soluble quinoprotein glucose dehydrogenase"/>
    <property type="match status" value="1"/>
</dbReference>
<feature type="domain" description="WDR36/Utp21 C-terminal" evidence="4">
    <location>
        <begin position="517"/>
        <end position="719"/>
    </location>
</feature>
<dbReference type="Gene3D" id="2.130.10.10">
    <property type="entry name" value="YVTN repeat-like/Quinoprotein amine dehydrogenase"/>
    <property type="match status" value="2"/>
</dbReference>
<dbReference type="InterPro" id="IPR015943">
    <property type="entry name" value="WD40/YVTN_repeat-like_dom_sf"/>
</dbReference>
<dbReference type="InterPro" id="IPR059157">
    <property type="entry name" value="WDR36-Utp21_N"/>
</dbReference>
<proteinExistence type="predicted"/>
<name>A0A7M5V3L5_9CNID</name>
<evidence type="ECO:0000313" key="7">
    <source>
        <dbReference type="Proteomes" id="UP000594262"/>
    </source>
</evidence>
<dbReference type="GO" id="GO:0006364">
    <property type="term" value="P:rRNA processing"/>
    <property type="evidence" value="ECO:0007669"/>
    <property type="project" value="InterPro"/>
</dbReference>
<feature type="repeat" description="WD" evidence="3">
    <location>
        <begin position="381"/>
        <end position="422"/>
    </location>
</feature>
<dbReference type="EnsemblMetazoa" id="CLYHEMT002990.1">
    <property type="protein sequence ID" value="CLYHEMP002990.1"/>
    <property type="gene ID" value="CLYHEMG002990"/>
</dbReference>
<keyword evidence="2" id="KW-0677">Repeat</keyword>
<dbReference type="InterPro" id="IPR007319">
    <property type="entry name" value="WDR36/Utp21_C"/>
</dbReference>
<dbReference type="PROSITE" id="PS00678">
    <property type="entry name" value="WD_REPEATS_1"/>
    <property type="match status" value="1"/>
</dbReference>
<dbReference type="Pfam" id="PF04192">
    <property type="entry name" value="Utp21"/>
    <property type="match status" value="1"/>
</dbReference>
<dbReference type="PROSITE" id="PS50294">
    <property type="entry name" value="WD_REPEATS_REGION"/>
    <property type="match status" value="2"/>
</dbReference>
<feature type="domain" description="WDR36/Utp21 N-terminal" evidence="5">
    <location>
        <begin position="5"/>
        <end position="131"/>
    </location>
</feature>
<dbReference type="Pfam" id="PF25171">
    <property type="entry name" value="Beta-prop_WDR36-Utp21_1st"/>
    <property type="match status" value="1"/>
</dbReference>
<protein>
    <recommendedName>
        <fullName evidence="8">Small-subunit processome Utp21 domain-containing protein</fullName>
    </recommendedName>
</protein>
<keyword evidence="7" id="KW-1185">Reference proteome</keyword>
<sequence>FLFFSKMIHEFKGWEEPVVVMEQSPAIDVIGIGLQSGHVILYNIKFEKKLMSFHQDFGNITSIAFRTDGQPVMATGSTIGHVTFWDLEKKRLITVLRHAHVNSVSGMKFLQRQPTMITSSPDNSLKMWIFDNPDGSARLLRQLSGHSSPPTKIHFYGERGHIVLTGGLDRSLRYSSIVRGLGCTELSQGSVISRANSMRVEVTQLKLPPITCIAAESARAYDWDNVVTCHLGHGKAHTWNSQNRCIGKYTFKCKSKDNQKIVANCCNVSSCGNFTVIGYDNGQIERYNLQSGLDRGSVKAHEKTIRGLHISSANFALISTSADKTIKFWRFKDFCLDTVVQCESAVAISKLHRESSLLAVAFDDYTIQIYDIDTKAVVRSFFGHRNVITDISWSLDARWLVSSSIDGTIKTWDVPTGRLIDCFLVEEAPTSVAFSPSGEMLASTHQDNVGIFLWANKIKYSGGYPTPLPNDFQPSTISLPQTIVDEQGGTEDMEGEESIETNEVNEEELTDYITPGQLSEELVTLSMLPDSRWKNLVNLDLIKLRNKPKEPPKKPKAAPFFLPSVAGLETKFDIQKDDEKAENVDKSRILSNKNFESNSILLRILAKDPETCTPLVELLKEMGPSDIEAEFRMLGPEMNGTIDGLVDLFKAFVILLKSGKYYELVQAYITLFLKLHGDLVPKHEGLRQQAEELITVIDDTWQDCQKLLHQSTCLVKYFKSATV</sequence>
<dbReference type="Pfam" id="PF25168">
    <property type="entry name" value="Beta-prop_WDR36-Utp21_2nd"/>
    <property type="match status" value="1"/>
</dbReference>
<evidence type="ECO:0000313" key="6">
    <source>
        <dbReference type="EnsemblMetazoa" id="CLYHEMP002990.1"/>
    </source>
</evidence>
<evidence type="ECO:0000259" key="4">
    <source>
        <dbReference type="Pfam" id="PF04192"/>
    </source>
</evidence>
<dbReference type="Proteomes" id="UP000594262">
    <property type="component" value="Unplaced"/>
</dbReference>
<dbReference type="InterPro" id="IPR011041">
    <property type="entry name" value="Quinoprot_gluc/sorb_DH_b-prop"/>
</dbReference>
<dbReference type="PANTHER" id="PTHR22840:SF12">
    <property type="entry name" value="WD REPEAT-CONTAINING PROTEIN 36"/>
    <property type="match status" value="1"/>
</dbReference>
<reference evidence="6" key="1">
    <citation type="submission" date="2021-01" db="UniProtKB">
        <authorList>
            <consortium name="EnsemblMetazoa"/>
        </authorList>
    </citation>
    <scope>IDENTIFICATION</scope>
</reference>
<dbReference type="PROSITE" id="PS50082">
    <property type="entry name" value="WD_REPEATS_2"/>
    <property type="match status" value="3"/>
</dbReference>